<proteinExistence type="predicted"/>
<dbReference type="EMBL" id="MT418680">
    <property type="protein sequence ID" value="QKF94818.1"/>
    <property type="molecule type" value="Genomic_DNA"/>
</dbReference>
<evidence type="ECO:0000313" key="1">
    <source>
        <dbReference type="EMBL" id="QKF94818.1"/>
    </source>
</evidence>
<protein>
    <submittedName>
        <fullName evidence="1">Uncharacterized protein</fullName>
    </submittedName>
</protein>
<accession>A0A7D3R306</accession>
<reference evidence="1 2" key="1">
    <citation type="submission" date="2020-04" db="EMBL/GenBank/DDBJ databases">
        <title>Advantages and limits of metagenomic assembly and binning of a giant virus.</title>
        <authorList>
            <person name="Schulz F."/>
            <person name="Andreani J."/>
            <person name="Francis R."/>
            <person name="Boudjemaa H."/>
            <person name="Bou Khalil J.Y."/>
            <person name="Lee J."/>
            <person name="La Scola B."/>
            <person name="Woyke T."/>
        </authorList>
    </citation>
    <scope>NUCLEOTIDE SEQUENCE [LARGE SCALE GENOMIC DNA]</scope>
    <source>
        <strain evidence="1 2">FV1/VV64</strain>
    </source>
</reference>
<dbReference type="Proteomes" id="UP001162001">
    <property type="component" value="Segment"/>
</dbReference>
<name>A0A7D3R306_9VIRU</name>
<keyword evidence="2" id="KW-1185">Reference proteome</keyword>
<gene>
    <name evidence="1" type="ORF">Fadolivirus_1_1360</name>
</gene>
<sequence length="124" mass="14852">MSFFASIFEEIERVQFKAFNEKIKDLKEVTRKQYLCIYLNTFLGNYLNEKMQKFDERCHQCIDSISLCSQEVEFFHNMVDFKVSDDYIDLLIKHYHTIKNLDRCQLGGNMLKCLEASKHLHILE</sequence>
<organism evidence="1 2">
    <name type="scientific">Fadolivirus FV1/VV64</name>
    <dbReference type="NCBI Taxonomy" id="3070911"/>
    <lineage>
        <taxon>Viruses</taxon>
        <taxon>Varidnaviria</taxon>
        <taxon>Bamfordvirae</taxon>
        <taxon>Nucleocytoviricota</taxon>
        <taxon>Megaviricetes</taxon>
        <taxon>Imitervirales</taxon>
        <taxon>Mimiviridae</taxon>
        <taxon>Klosneuvirinae</taxon>
        <taxon>Fadolivirus</taxon>
        <taxon>Fadolivirus algeromassiliense</taxon>
    </lineage>
</organism>
<evidence type="ECO:0000313" key="2">
    <source>
        <dbReference type="Proteomes" id="UP001162001"/>
    </source>
</evidence>